<keyword evidence="3" id="KW-1185">Reference proteome</keyword>
<evidence type="ECO:0000256" key="1">
    <source>
        <dbReference type="SAM" id="MobiDB-lite"/>
    </source>
</evidence>
<comment type="caution">
    <text evidence="2">The sequence shown here is derived from an EMBL/GenBank/DDBJ whole genome shotgun (WGS) entry which is preliminary data.</text>
</comment>
<proteinExistence type="predicted"/>
<evidence type="ECO:0000313" key="3">
    <source>
        <dbReference type="Proteomes" id="UP001494902"/>
    </source>
</evidence>
<organism evidence="2 3">
    <name type="scientific">Pseudonocardia nematodicida</name>
    <dbReference type="NCBI Taxonomy" id="1206997"/>
    <lineage>
        <taxon>Bacteria</taxon>
        <taxon>Bacillati</taxon>
        <taxon>Actinomycetota</taxon>
        <taxon>Actinomycetes</taxon>
        <taxon>Pseudonocardiales</taxon>
        <taxon>Pseudonocardiaceae</taxon>
        <taxon>Pseudonocardia</taxon>
    </lineage>
</organism>
<name>A0ABV1KD31_9PSEU</name>
<accession>A0ABV1KD31</accession>
<evidence type="ECO:0000313" key="2">
    <source>
        <dbReference type="EMBL" id="MEQ3552372.1"/>
    </source>
</evidence>
<feature type="region of interest" description="Disordered" evidence="1">
    <location>
        <begin position="1"/>
        <end position="24"/>
    </location>
</feature>
<dbReference type="Proteomes" id="UP001494902">
    <property type="component" value="Unassembled WGS sequence"/>
</dbReference>
<dbReference type="EMBL" id="JBEDNQ010000007">
    <property type="protein sequence ID" value="MEQ3552372.1"/>
    <property type="molecule type" value="Genomic_DNA"/>
</dbReference>
<dbReference type="RefSeq" id="WP_349299437.1">
    <property type="nucleotide sequence ID" value="NZ_JBEDNQ010000007.1"/>
</dbReference>
<sequence length="142" mass="14945">MNAPAPGTDTAAVTGTRPADPGDRGALDIDTAVLRKIVEFAANGASAARHRVRSVAGVGVGDSGPRARVTPRSDADVDVRLRITLAYPGPVRAAVADIRERVAGDLWRMTGYRIREFSVEVDALQSARQSDRAHAASTARVS</sequence>
<evidence type="ECO:0008006" key="4">
    <source>
        <dbReference type="Google" id="ProtNLM"/>
    </source>
</evidence>
<protein>
    <recommendedName>
        <fullName evidence="4">Asp23/Gls24 family envelope stress response protein</fullName>
    </recommendedName>
</protein>
<gene>
    <name evidence="2" type="ORF">WIS52_18005</name>
</gene>
<reference evidence="2 3" key="1">
    <citation type="submission" date="2024-03" db="EMBL/GenBank/DDBJ databases">
        <title>Draft genome sequence of Pseudonocardia nematodicida JCM 31783.</title>
        <authorList>
            <person name="Butdee W."/>
            <person name="Duangmal K."/>
        </authorList>
    </citation>
    <scope>NUCLEOTIDE SEQUENCE [LARGE SCALE GENOMIC DNA]</scope>
    <source>
        <strain evidence="2 3">JCM 31783</strain>
    </source>
</reference>